<dbReference type="PANTHER" id="PTHR47268">
    <property type="entry name" value="ACYLPHOSPHATASE"/>
    <property type="match status" value="1"/>
</dbReference>
<dbReference type="InterPro" id="IPR020456">
    <property type="entry name" value="Acylphosphatase"/>
</dbReference>
<dbReference type="EMBL" id="AYLO01000082">
    <property type="protein sequence ID" value="ESS71912.1"/>
    <property type="molecule type" value="Genomic_DNA"/>
</dbReference>
<dbReference type="GO" id="GO:0003998">
    <property type="term" value="F:acylphosphatase activity"/>
    <property type="evidence" value="ECO:0007669"/>
    <property type="project" value="UniProtKB-EC"/>
</dbReference>
<sequence length="91" mass="10364">MNRTVNIQISGRVQGVYFRRFTKNKAQDLGVKGTVRNREDGRVEIVAQAEVGILEPFIQWCHKGPITARVDQVEITEVESNENVFSSFEIL</sequence>
<accession>V5C087</accession>
<evidence type="ECO:0000313" key="8">
    <source>
        <dbReference type="EMBL" id="ESS71912.1"/>
    </source>
</evidence>
<dbReference type="Proteomes" id="UP000017842">
    <property type="component" value="Unassembled WGS sequence"/>
</dbReference>
<dbReference type="PANTHER" id="PTHR47268:SF4">
    <property type="entry name" value="ACYLPHOSPHATASE"/>
    <property type="match status" value="1"/>
</dbReference>
<proteinExistence type="inferred from homology"/>
<dbReference type="SUPFAM" id="SSF54975">
    <property type="entry name" value="Acylphosphatase/BLUF domain-like"/>
    <property type="match status" value="1"/>
</dbReference>
<comment type="similarity">
    <text evidence="1 6">Belongs to the acylphosphatase family.</text>
</comment>
<evidence type="ECO:0000256" key="3">
    <source>
        <dbReference type="ARBA" id="ARBA00015991"/>
    </source>
</evidence>
<evidence type="ECO:0000313" key="9">
    <source>
        <dbReference type="Proteomes" id="UP000017842"/>
    </source>
</evidence>
<comment type="caution">
    <text evidence="8">The sequence shown here is derived from an EMBL/GenBank/DDBJ whole genome shotgun (WGS) entry which is preliminary data.</text>
</comment>
<evidence type="ECO:0000256" key="6">
    <source>
        <dbReference type="RuleBase" id="RU004168"/>
    </source>
</evidence>
<dbReference type="OrthoDB" id="5295388at2"/>
<name>V5C087_9GAMM</name>
<comment type="catalytic activity">
    <reaction evidence="4 5">
        <text>an acyl phosphate + H2O = a carboxylate + phosphate + H(+)</text>
        <dbReference type="Rhea" id="RHEA:14965"/>
        <dbReference type="ChEBI" id="CHEBI:15377"/>
        <dbReference type="ChEBI" id="CHEBI:15378"/>
        <dbReference type="ChEBI" id="CHEBI:29067"/>
        <dbReference type="ChEBI" id="CHEBI:43474"/>
        <dbReference type="ChEBI" id="CHEBI:59918"/>
        <dbReference type="EC" id="3.6.1.7"/>
    </reaction>
</comment>
<feature type="domain" description="Acylphosphatase-like" evidence="7">
    <location>
        <begin position="4"/>
        <end position="91"/>
    </location>
</feature>
<organism evidence="8 9">
    <name type="scientific">Methyloglobulus morosus KoM1</name>
    <dbReference type="NCBI Taxonomy" id="1116472"/>
    <lineage>
        <taxon>Bacteria</taxon>
        <taxon>Pseudomonadati</taxon>
        <taxon>Pseudomonadota</taxon>
        <taxon>Gammaproteobacteria</taxon>
        <taxon>Methylococcales</taxon>
        <taxon>Methylococcaceae</taxon>
        <taxon>Methyloglobulus</taxon>
    </lineage>
</organism>
<dbReference type="PROSITE" id="PS00150">
    <property type="entry name" value="ACYLPHOSPHATASE_1"/>
    <property type="match status" value="1"/>
</dbReference>
<feature type="active site" evidence="5">
    <location>
        <position position="19"/>
    </location>
</feature>
<dbReference type="Gene3D" id="3.30.70.100">
    <property type="match status" value="1"/>
</dbReference>
<dbReference type="AlphaFoldDB" id="V5C087"/>
<evidence type="ECO:0000256" key="4">
    <source>
        <dbReference type="ARBA" id="ARBA00047645"/>
    </source>
</evidence>
<dbReference type="InterPro" id="IPR017968">
    <property type="entry name" value="Acylphosphatase_CS"/>
</dbReference>
<dbReference type="PROSITE" id="PS51160">
    <property type="entry name" value="ACYLPHOSPHATASE_3"/>
    <property type="match status" value="1"/>
</dbReference>
<dbReference type="PRINTS" id="PR00112">
    <property type="entry name" value="ACYLPHPHTASE"/>
</dbReference>
<dbReference type="Pfam" id="PF00708">
    <property type="entry name" value="Acylphosphatase"/>
    <property type="match status" value="1"/>
</dbReference>
<keyword evidence="9" id="KW-1185">Reference proteome</keyword>
<evidence type="ECO:0000256" key="1">
    <source>
        <dbReference type="ARBA" id="ARBA00005614"/>
    </source>
</evidence>
<dbReference type="InterPro" id="IPR001792">
    <property type="entry name" value="Acylphosphatase-like_dom"/>
</dbReference>
<dbReference type="PATRIC" id="fig|1116472.3.peg.2353"/>
<protein>
    <recommendedName>
        <fullName evidence="3 5">acylphosphatase</fullName>
        <ecNumber evidence="2 5">3.6.1.7</ecNumber>
    </recommendedName>
</protein>
<feature type="active site" evidence="5">
    <location>
        <position position="37"/>
    </location>
</feature>
<dbReference type="STRING" id="1116472.MGMO_85c00370"/>
<keyword evidence="5" id="KW-0378">Hydrolase</keyword>
<dbReference type="eggNOG" id="COG1254">
    <property type="taxonomic scope" value="Bacteria"/>
</dbReference>
<dbReference type="RefSeq" id="WP_023495070.1">
    <property type="nucleotide sequence ID" value="NZ_AYLO01000082.1"/>
</dbReference>
<reference evidence="8 9" key="1">
    <citation type="journal article" date="2013" name="Genome Announc.">
        <title>Draft Genome Sequence of the Methanotrophic Gammaproteobacterium Methyloglobulus morosus DSM 22980 Strain KoM1.</title>
        <authorList>
            <person name="Poehlein A."/>
            <person name="Deutzmann J.S."/>
            <person name="Daniel R."/>
            <person name="Simeonova D.D."/>
        </authorList>
    </citation>
    <scope>NUCLEOTIDE SEQUENCE [LARGE SCALE GENOMIC DNA]</scope>
    <source>
        <strain evidence="8 9">KoM1</strain>
    </source>
</reference>
<evidence type="ECO:0000256" key="2">
    <source>
        <dbReference type="ARBA" id="ARBA00012150"/>
    </source>
</evidence>
<evidence type="ECO:0000256" key="5">
    <source>
        <dbReference type="PROSITE-ProRule" id="PRU00520"/>
    </source>
</evidence>
<evidence type="ECO:0000259" key="7">
    <source>
        <dbReference type="PROSITE" id="PS51160"/>
    </source>
</evidence>
<dbReference type="EC" id="3.6.1.7" evidence="2 5"/>
<dbReference type="InterPro" id="IPR036046">
    <property type="entry name" value="Acylphosphatase-like_dom_sf"/>
</dbReference>
<gene>
    <name evidence="8" type="ORF">MGMO_85c00370</name>
</gene>